<evidence type="ECO:0000313" key="1">
    <source>
        <dbReference type="EMBL" id="RDB75622.1"/>
    </source>
</evidence>
<accession>A0A369MMH2</accession>
<evidence type="ECO:0000313" key="2">
    <source>
        <dbReference type="Proteomes" id="UP000253752"/>
    </source>
</evidence>
<name>A0A369MMH2_EGGLN</name>
<dbReference type="RefSeq" id="WP_114516672.1">
    <property type="nucleotide sequence ID" value="NZ_PPTX01000027.1"/>
</dbReference>
<organism evidence="1 2">
    <name type="scientific">Eggerthella lenta</name>
    <name type="common">Eubacterium lentum</name>
    <dbReference type="NCBI Taxonomy" id="84112"/>
    <lineage>
        <taxon>Bacteria</taxon>
        <taxon>Bacillati</taxon>
        <taxon>Actinomycetota</taxon>
        <taxon>Coriobacteriia</taxon>
        <taxon>Eggerthellales</taxon>
        <taxon>Eggerthellaceae</taxon>
        <taxon>Eggerthella</taxon>
    </lineage>
</organism>
<sequence length="102" mass="10890">MTVDGLYWDEAGRADVGMIEPGDMVYCICRGADGLFSVSSGVCVDPPVRFIDFGDGAQFLGVASTVEPSALRRFGLVGSVFVSRRAADRRAAELNAAREGER</sequence>
<comment type="caution">
    <text evidence="1">The sequence shown here is derived from an EMBL/GenBank/DDBJ whole genome shotgun (WGS) entry which is preliminary data.</text>
</comment>
<dbReference type="EMBL" id="PPTX01000027">
    <property type="protein sequence ID" value="RDB75622.1"/>
    <property type="molecule type" value="Genomic_DNA"/>
</dbReference>
<reference evidence="1 2" key="1">
    <citation type="journal article" date="2018" name="Elife">
        <title>Discovery and characterization of a prevalent human gut bacterial enzyme sufficient for the inactivation of a family of plant toxins.</title>
        <authorList>
            <person name="Koppel N."/>
            <person name="Bisanz J.E."/>
            <person name="Pandelia M.E."/>
            <person name="Turnbaugh P.J."/>
            <person name="Balskus E.P."/>
        </authorList>
    </citation>
    <scope>NUCLEOTIDE SEQUENCE [LARGE SCALE GENOMIC DNA]</scope>
    <source>
        <strain evidence="1 2">MR1 #12</strain>
    </source>
</reference>
<dbReference type="Proteomes" id="UP000253752">
    <property type="component" value="Unassembled WGS sequence"/>
</dbReference>
<proteinExistence type="predicted"/>
<gene>
    <name evidence="1" type="ORF">C1872_13885</name>
</gene>
<dbReference type="AlphaFoldDB" id="A0A369MMH2"/>
<protein>
    <submittedName>
        <fullName evidence="1">Uncharacterized protein</fullName>
    </submittedName>
</protein>